<comment type="caution">
    <text evidence="1">The sequence shown here is derived from an EMBL/GenBank/DDBJ whole genome shotgun (WGS) entry which is preliminary data.</text>
</comment>
<name>A0ACB8R258_9AGAM</name>
<protein>
    <submittedName>
        <fullName evidence="1">Uncharacterized protein</fullName>
    </submittedName>
</protein>
<organism evidence="1 2">
    <name type="scientific">Auriscalpium vulgare</name>
    <dbReference type="NCBI Taxonomy" id="40419"/>
    <lineage>
        <taxon>Eukaryota</taxon>
        <taxon>Fungi</taxon>
        <taxon>Dikarya</taxon>
        <taxon>Basidiomycota</taxon>
        <taxon>Agaricomycotina</taxon>
        <taxon>Agaricomycetes</taxon>
        <taxon>Russulales</taxon>
        <taxon>Auriscalpiaceae</taxon>
        <taxon>Auriscalpium</taxon>
    </lineage>
</organism>
<sequence length="327" mass="36800">MWPSGIGRWPMDLLEKDSLEEWEIVPRGLENIALWSQVAPHLSSRDLSRQHLFVHIDGEGSDLDPDDSRDLYQITLRLQGILGAHNLATLGTWDGTEKNACKATQFAMLEPGPFEESFNHQRSSLTEVQTFILKRLGCRSMDPAPESVVTASDDPKRLTPSVAARWRVVDKTVFGCRLSETEGRECDSIIFNKGDFVDVAVTIDIAVHRGRTPADAPVTSIHYDLKHVMLLRTAAELDAIINPTIARSPAKRKMQRIMNTGITFKRLKESLETMSWGIEDSIVYEKLLEAVMVFMAPRRQRLRAACKLARTQSIVRAPLSPYPRAQP</sequence>
<dbReference type="EMBL" id="MU276822">
    <property type="protein sequence ID" value="KAI0037621.1"/>
    <property type="molecule type" value="Genomic_DNA"/>
</dbReference>
<dbReference type="Proteomes" id="UP000814033">
    <property type="component" value="Unassembled WGS sequence"/>
</dbReference>
<accession>A0ACB8R258</accession>
<gene>
    <name evidence="1" type="ORF">FA95DRAFT_1671901</name>
</gene>
<evidence type="ECO:0000313" key="1">
    <source>
        <dbReference type="EMBL" id="KAI0037621.1"/>
    </source>
</evidence>
<proteinExistence type="predicted"/>
<evidence type="ECO:0000313" key="2">
    <source>
        <dbReference type="Proteomes" id="UP000814033"/>
    </source>
</evidence>
<reference evidence="1" key="1">
    <citation type="submission" date="2021-02" db="EMBL/GenBank/DDBJ databases">
        <authorList>
            <consortium name="DOE Joint Genome Institute"/>
            <person name="Ahrendt S."/>
            <person name="Looney B.P."/>
            <person name="Miyauchi S."/>
            <person name="Morin E."/>
            <person name="Drula E."/>
            <person name="Courty P.E."/>
            <person name="Chicoki N."/>
            <person name="Fauchery L."/>
            <person name="Kohler A."/>
            <person name="Kuo A."/>
            <person name="Labutti K."/>
            <person name="Pangilinan J."/>
            <person name="Lipzen A."/>
            <person name="Riley R."/>
            <person name="Andreopoulos W."/>
            <person name="He G."/>
            <person name="Johnson J."/>
            <person name="Barry K.W."/>
            <person name="Grigoriev I.V."/>
            <person name="Nagy L."/>
            <person name="Hibbett D."/>
            <person name="Henrissat B."/>
            <person name="Matheny P.B."/>
            <person name="Labbe J."/>
            <person name="Martin F."/>
        </authorList>
    </citation>
    <scope>NUCLEOTIDE SEQUENCE</scope>
    <source>
        <strain evidence="1">FP105234-sp</strain>
    </source>
</reference>
<keyword evidence="2" id="KW-1185">Reference proteome</keyword>
<reference evidence="1" key="2">
    <citation type="journal article" date="2022" name="New Phytol.">
        <title>Evolutionary transition to the ectomycorrhizal habit in the genomes of a hyperdiverse lineage of mushroom-forming fungi.</title>
        <authorList>
            <person name="Looney B."/>
            <person name="Miyauchi S."/>
            <person name="Morin E."/>
            <person name="Drula E."/>
            <person name="Courty P.E."/>
            <person name="Kohler A."/>
            <person name="Kuo A."/>
            <person name="LaButti K."/>
            <person name="Pangilinan J."/>
            <person name="Lipzen A."/>
            <person name="Riley R."/>
            <person name="Andreopoulos W."/>
            <person name="He G."/>
            <person name="Johnson J."/>
            <person name="Nolan M."/>
            <person name="Tritt A."/>
            <person name="Barry K.W."/>
            <person name="Grigoriev I.V."/>
            <person name="Nagy L.G."/>
            <person name="Hibbett D."/>
            <person name="Henrissat B."/>
            <person name="Matheny P.B."/>
            <person name="Labbe J."/>
            <person name="Martin F.M."/>
        </authorList>
    </citation>
    <scope>NUCLEOTIDE SEQUENCE</scope>
    <source>
        <strain evidence="1">FP105234-sp</strain>
    </source>
</reference>